<dbReference type="AlphaFoldDB" id="A0A2I0APC3"/>
<dbReference type="InterPro" id="IPR036955">
    <property type="entry name" value="AP2/ERF_dom_sf"/>
</dbReference>
<feature type="region of interest" description="Disordered" evidence="7">
    <location>
        <begin position="117"/>
        <end position="163"/>
    </location>
</feature>
<dbReference type="InterPro" id="IPR016177">
    <property type="entry name" value="DNA-bd_dom_sf"/>
</dbReference>
<dbReference type="SMART" id="SM00380">
    <property type="entry name" value="AP2"/>
    <property type="match status" value="1"/>
</dbReference>
<feature type="region of interest" description="Disordered" evidence="7">
    <location>
        <begin position="1"/>
        <end position="28"/>
    </location>
</feature>
<dbReference type="Pfam" id="PF00847">
    <property type="entry name" value="AP2"/>
    <property type="match status" value="1"/>
</dbReference>
<evidence type="ECO:0000256" key="1">
    <source>
        <dbReference type="ARBA" id="ARBA00004123"/>
    </source>
</evidence>
<dbReference type="Proteomes" id="UP000236161">
    <property type="component" value="Unassembled WGS sequence"/>
</dbReference>
<keyword evidence="2" id="KW-0805">Transcription regulation</keyword>
<dbReference type="GO" id="GO:0005634">
    <property type="term" value="C:nucleus"/>
    <property type="evidence" value="ECO:0007669"/>
    <property type="project" value="UniProtKB-SubCell"/>
</dbReference>
<dbReference type="CDD" id="cd00018">
    <property type="entry name" value="AP2"/>
    <property type="match status" value="1"/>
</dbReference>
<comment type="similarity">
    <text evidence="6">Belongs to the AP2/ERF transcription factor family. ERF subfamily.</text>
</comment>
<comment type="subcellular location">
    <subcellularLocation>
        <location evidence="1">Nucleus</location>
    </subcellularLocation>
</comment>
<dbReference type="GO" id="GO:0003700">
    <property type="term" value="F:DNA-binding transcription factor activity"/>
    <property type="evidence" value="ECO:0007669"/>
    <property type="project" value="InterPro"/>
</dbReference>
<dbReference type="InterPro" id="IPR001471">
    <property type="entry name" value="AP2/ERF_dom"/>
</dbReference>
<dbReference type="InterPro" id="IPR050913">
    <property type="entry name" value="AP2/ERF_ERF"/>
</dbReference>
<dbReference type="PRINTS" id="PR00367">
    <property type="entry name" value="ETHRSPELEMNT"/>
</dbReference>
<evidence type="ECO:0000259" key="8">
    <source>
        <dbReference type="PROSITE" id="PS51032"/>
    </source>
</evidence>
<keyword evidence="3" id="KW-0238">DNA-binding</keyword>
<keyword evidence="5" id="KW-0539">Nucleus</keyword>
<evidence type="ECO:0000256" key="5">
    <source>
        <dbReference type="ARBA" id="ARBA00023242"/>
    </source>
</evidence>
<dbReference type="SUPFAM" id="SSF54171">
    <property type="entry name" value="DNA-binding domain"/>
    <property type="match status" value="1"/>
</dbReference>
<accession>A0A2I0APC3</accession>
<feature type="domain" description="AP2/ERF" evidence="8">
    <location>
        <begin position="31"/>
        <end position="88"/>
    </location>
</feature>
<dbReference type="OrthoDB" id="773121at2759"/>
<evidence type="ECO:0000313" key="10">
    <source>
        <dbReference type="Proteomes" id="UP000236161"/>
    </source>
</evidence>
<dbReference type="GO" id="GO:0003677">
    <property type="term" value="F:DNA binding"/>
    <property type="evidence" value="ECO:0007669"/>
    <property type="project" value="UniProtKB-KW"/>
</dbReference>
<dbReference type="PROSITE" id="PS51032">
    <property type="entry name" value="AP2_ERF"/>
    <property type="match status" value="1"/>
</dbReference>
<dbReference type="Gene3D" id="3.30.730.10">
    <property type="entry name" value="AP2/ERF domain"/>
    <property type="match status" value="1"/>
</dbReference>
<evidence type="ECO:0000256" key="7">
    <source>
        <dbReference type="SAM" id="MobiDB-lite"/>
    </source>
</evidence>
<evidence type="ECO:0000256" key="6">
    <source>
        <dbReference type="ARBA" id="ARBA00024343"/>
    </source>
</evidence>
<keyword evidence="10" id="KW-1185">Reference proteome</keyword>
<evidence type="ECO:0000256" key="2">
    <source>
        <dbReference type="ARBA" id="ARBA00023015"/>
    </source>
</evidence>
<organism evidence="9 10">
    <name type="scientific">Apostasia shenzhenica</name>
    <dbReference type="NCBI Taxonomy" id="1088818"/>
    <lineage>
        <taxon>Eukaryota</taxon>
        <taxon>Viridiplantae</taxon>
        <taxon>Streptophyta</taxon>
        <taxon>Embryophyta</taxon>
        <taxon>Tracheophyta</taxon>
        <taxon>Spermatophyta</taxon>
        <taxon>Magnoliopsida</taxon>
        <taxon>Liliopsida</taxon>
        <taxon>Asparagales</taxon>
        <taxon>Orchidaceae</taxon>
        <taxon>Apostasioideae</taxon>
        <taxon>Apostasia</taxon>
    </lineage>
</organism>
<evidence type="ECO:0000313" key="9">
    <source>
        <dbReference type="EMBL" id="PKA57411.1"/>
    </source>
</evidence>
<name>A0A2I0APC3_9ASPA</name>
<gene>
    <name evidence="9" type="primary">RAP2-11</name>
    <name evidence="9" type="ORF">AXF42_Ash013599</name>
</gene>
<reference evidence="9 10" key="1">
    <citation type="journal article" date="2017" name="Nature">
        <title>The Apostasia genome and the evolution of orchids.</title>
        <authorList>
            <person name="Zhang G.Q."/>
            <person name="Liu K.W."/>
            <person name="Li Z."/>
            <person name="Lohaus R."/>
            <person name="Hsiao Y.Y."/>
            <person name="Niu S.C."/>
            <person name="Wang J.Y."/>
            <person name="Lin Y.C."/>
            <person name="Xu Q."/>
            <person name="Chen L.J."/>
            <person name="Yoshida K."/>
            <person name="Fujiwara S."/>
            <person name="Wang Z.W."/>
            <person name="Zhang Y.Q."/>
            <person name="Mitsuda N."/>
            <person name="Wang M."/>
            <person name="Liu G.H."/>
            <person name="Pecoraro L."/>
            <person name="Huang H.X."/>
            <person name="Xiao X.J."/>
            <person name="Lin M."/>
            <person name="Wu X.Y."/>
            <person name="Wu W.L."/>
            <person name="Chen Y.Y."/>
            <person name="Chang S.B."/>
            <person name="Sakamoto S."/>
            <person name="Ohme-Takagi M."/>
            <person name="Yagi M."/>
            <person name="Zeng S.J."/>
            <person name="Shen C.Y."/>
            <person name="Yeh C.M."/>
            <person name="Luo Y.B."/>
            <person name="Tsai W.C."/>
            <person name="Van de Peer Y."/>
            <person name="Liu Z.J."/>
        </authorList>
    </citation>
    <scope>NUCLEOTIDE SEQUENCE [LARGE SCALE GENOMIC DNA]</scope>
    <source>
        <strain evidence="10">cv. Shenzhen</strain>
        <tissue evidence="9">Stem</tissue>
    </source>
</reference>
<dbReference type="STRING" id="1088818.A0A2I0APC3"/>
<sequence>MEIHFQRQQPIAPLKPKSRGRGGGGGCGRSKFVGVRQRLSGKWVAEIKDSTRKIRIWLGTFRTAEEAARAYDEAALLLRGSNTRTNIAACRSSPPASACSPVAARIEKLLLRKQQARESPAILPPSSTTFTSSPTTSTSADTAESSGSSQGSPATSNGDGFELGWSAVPEPSWDFDFSWFDMTNELSAGFCLTEMTAATAGEVSEFERQLSASLYPVNGVRECFEAVQDPMWDLPPPLQLRRSA</sequence>
<dbReference type="FunFam" id="3.30.730.10:FF:000005">
    <property type="entry name" value="ethylene-responsive transcription factor RAP2-11"/>
    <property type="match status" value="1"/>
</dbReference>
<dbReference type="PANTHER" id="PTHR31194">
    <property type="entry name" value="SHN SHINE , DNA BINDING / TRANSCRIPTION FACTOR"/>
    <property type="match status" value="1"/>
</dbReference>
<proteinExistence type="inferred from homology"/>
<protein>
    <submittedName>
        <fullName evidence="9">Ethylene-responsive transcription factor RAP2-11</fullName>
    </submittedName>
</protein>
<keyword evidence="4" id="KW-0804">Transcription</keyword>
<feature type="compositionally biased region" description="Low complexity" evidence="7">
    <location>
        <begin position="126"/>
        <end position="152"/>
    </location>
</feature>
<evidence type="ECO:0000256" key="4">
    <source>
        <dbReference type="ARBA" id="ARBA00023163"/>
    </source>
</evidence>
<evidence type="ECO:0000256" key="3">
    <source>
        <dbReference type="ARBA" id="ARBA00023125"/>
    </source>
</evidence>
<dbReference type="PANTHER" id="PTHR31194:SF1">
    <property type="entry name" value="ETHYLENE-RESPONSIVE TRANSCRIPTION FACTOR ERN2"/>
    <property type="match status" value="1"/>
</dbReference>
<dbReference type="EMBL" id="KZ451968">
    <property type="protein sequence ID" value="PKA57411.1"/>
    <property type="molecule type" value="Genomic_DNA"/>
</dbReference>